<evidence type="ECO:0000313" key="5">
    <source>
        <dbReference type="Proteomes" id="UP001138894"/>
    </source>
</evidence>
<evidence type="ECO:0000259" key="2">
    <source>
        <dbReference type="PROSITE" id="PS50060"/>
    </source>
</evidence>
<comment type="caution">
    <text evidence="4">The sequence shown here is derived from an EMBL/GenBank/DDBJ whole genome shotgun (WGS) entry which is preliminary data.</text>
</comment>
<evidence type="ECO:0000256" key="1">
    <source>
        <dbReference type="ARBA" id="ARBA00022737"/>
    </source>
</evidence>
<reference evidence="4" key="1">
    <citation type="submission" date="2021-04" db="EMBL/GenBank/DDBJ databases">
        <authorList>
            <person name="Pira H."/>
            <person name="Risdian C."/>
            <person name="Wink J."/>
        </authorList>
    </citation>
    <scope>NUCLEOTIDE SEQUENCE</scope>
    <source>
        <strain evidence="4">WHY3</strain>
    </source>
</reference>
<organism evidence="4 5">
    <name type="scientific">Winogradskyella luteola</name>
    <dbReference type="NCBI Taxonomy" id="2828330"/>
    <lineage>
        <taxon>Bacteria</taxon>
        <taxon>Pseudomonadati</taxon>
        <taxon>Bacteroidota</taxon>
        <taxon>Flavobacteriia</taxon>
        <taxon>Flavobacteriales</taxon>
        <taxon>Flavobacteriaceae</taxon>
        <taxon>Winogradskyella</taxon>
    </lineage>
</organism>
<gene>
    <name evidence="4" type="ORF">KCG49_10845</name>
</gene>
<accession>A0A9X1F998</accession>
<feature type="domain" description="MAM" evidence="2">
    <location>
        <begin position="568"/>
        <end position="734"/>
    </location>
</feature>
<evidence type="ECO:0000259" key="3">
    <source>
        <dbReference type="PROSITE" id="PS50853"/>
    </source>
</evidence>
<dbReference type="Pfam" id="PF00041">
    <property type="entry name" value="fn3"/>
    <property type="match status" value="3"/>
</dbReference>
<name>A0A9X1F998_9FLAO</name>
<evidence type="ECO:0000313" key="4">
    <source>
        <dbReference type="EMBL" id="MBV7269682.1"/>
    </source>
</evidence>
<dbReference type="Proteomes" id="UP001138894">
    <property type="component" value="Unassembled WGS sequence"/>
</dbReference>
<feature type="domain" description="MAM" evidence="2">
    <location>
        <begin position="310"/>
        <end position="473"/>
    </location>
</feature>
<protein>
    <submittedName>
        <fullName evidence="4">Fibronectin type III domain-containing protein</fullName>
    </submittedName>
</protein>
<dbReference type="GO" id="GO:0016020">
    <property type="term" value="C:membrane"/>
    <property type="evidence" value="ECO:0007669"/>
    <property type="project" value="InterPro"/>
</dbReference>
<feature type="domain" description="Fibronectin type-III" evidence="3">
    <location>
        <begin position="473"/>
        <end position="562"/>
    </location>
</feature>
<dbReference type="Pfam" id="PF13585">
    <property type="entry name" value="CHU_C"/>
    <property type="match status" value="1"/>
</dbReference>
<dbReference type="CDD" id="cd00063">
    <property type="entry name" value="FN3"/>
    <property type="match status" value="2"/>
</dbReference>
<keyword evidence="5" id="KW-1185">Reference proteome</keyword>
<keyword evidence="1" id="KW-0677">Repeat</keyword>
<dbReference type="SMART" id="SM00060">
    <property type="entry name" value="FN3"/>
    <property type="match status" value="3"/>
</dbReference>
<dbReference type="InterPro" id="IPR003961">
    <property type="entry name" value="FN3_dom"/>
</dbReference>
<dbReference type="InterPro" id="IPR000998">
    <property type="entry name" value="MAM_dom"/>
</dbReference>
<dbReference type="PROSITE" id="PS50060">
    <property type="entry name" value="MAM_2"/>
    <property type="match status" value="2"/>
</dbReference>
<feature type="domain" description="Fibronectin type-III" evidence="3">
    <location>
        <begin position="213"/>
        <end position="307"/>
    </location>
</feature>
<proteinExistence type="predicted"/>
<sequence>MIISNKTIIMKNITLLLLGLFLTLFQINAQVEIGTGNLETENGPFEAYFGFSYVQTIYLASEINATGDITDIQWYYSGTSALPNSQDLIIYMAEVARTEFADTNDWEPIASFTQVYAGGITVTAGAEGWVTITLDTPFTYAGTGNLIVAVEENSTDYDAFDDDFYNTQVTTNRSITYFSDTVNPDPTAPPTASNIDDTIANIILGGITQACPTPSNLTATGVTSDEAVLSWTENGSATTWNIEIVPEGSTQTETPTDVGVSNSFTATALTPATNYTYYVQADCGSEVSSWAGPFAFATECVTFTAPYIEDFENGGTIPLCWTMDGGEDWFFDNDPAGEHIGNDGVITGTTASNGYFAWCDSSGNEGVRTLTSPLVDVSALAVPALSFYLISDNEGNANSNLDVEVWDGAAWNSMATYNTNTDGWVQNFIDLSTLTITGDVQARFIFSEIVTGDFYDDIAIDDVRIDEAPTCFDPTALTATAITATTAQLSWSQDGTVSMWNVEIVTSGTAPTGVPTATGVPNPYTAMALTAITEYDYYVQADCGGGDVSGWAGPFTFTTECVTFIAPYTEGFENAGTIPDCWTMDGGEDWFFDNDPAGEHIGNDGVITGSTATNGYFAWCDSSGNEGVRTLTSPVIDVSALAVPALSFYLISDNEGNANSNLDVEVWDGAAWNSMETFNTNTNGWELKIIGLSSLTFTGDAQVRFIFSEIVTGDFYDDIAIDDVTIDEAPACIVPGGVTFTNNNGESIDISWTSNNGETSWEYVVSPDGTGEPTAPGTTVGTNSISEPGLDFSTTYEFWVRADCGADGFSDWAGPFTFTTPVQTNFILDCVNDGPLTIDYCYGNDIDDNPSLETFTFTSSDGTPLNLTFNSGEVEDCCDELVVLDTDGTELLNDSVGDVGGLTFQSSGDTISFYINSDGSVSCESGAFPDGINYTVSCATCINPQANYSVVDDCANGDQFLIDVDITSLGDATSLTISNNIDANTVPVAATGVYQIGPFPFLVDVIVTISNDQDVNCVINSPAIQLLACPPENNNPCDATVAVVNDDILCEVSTPGTILAASPSGVPDPSCGSSADDDVWFQFVAVNESHLISLANIAGSTTTDVDHSVYGGTCDNLTEISCVSDFAELSSVASGLTVGETYFVRVYSGGDDPEDTTFDLCITPYNAPGNIACDTAANFCSGSDTSDILYSYNTIGMPDTTSIDCLGTSPNPTYSVLEIGTSGDILIEMVQNSAFDASDNPIGDELDVDFILWGPYGPDDDLCVLGSVVDCSYSAAPVENVVLTGAVQGEIYLLLITNFEAEAGVIQVRQTNVGDPGSGSTIADIEAEITSNEVFIDDTNDPTETDEVSVCGFDSVTIETDSPFADEFVWFEDGFEIVGETSSTLTVPIGGFGLGETNYQVLAFDSQCNANTFSQIVIVNLYQDPGTLEPQSLVVCDGPVADGEEDFDLDAFTTSLGYGPDFTVSYYTNMADANQAMNPVSTPYTSSGENLIIRVEDTDAANNGFLGCRQLSELQLVVNANPVINQPMDLVVCDDADGSVDGSTEFDLTSIDSEVTTDANVTVTYHMSQDDADNGVGASVSPYLSSGETVFVRAEDDTSGCYSTTSFNLAVNVVPLFTIDTNVFYYDEDAGEFLLCTEAESGTVLTIIPNGFSLSDVSIQWLLDGVDIAGATGLSYEANVAGEYSTRVTFNATGCSNIVSDSAVTVVEIDNCTIPEGISPGVSPGFNDNFDLRYFNVTRLDIFNRNGTLVYSKRNYSNEWIGQTNDGEELPVGTYFYTMTYEGGTKQKSAWVYINR</sequence>
<dbReference type="PROSITE" id="PS50853">
    <property type="entry name" value="FN3"/>
    <property type="match status" value="3"/>
</dbReference>
<feature type="domain" description="Fibronectin type-III" evidence="3">
    <location>
        <begin position="734"/>
        <end position="823"/>
    </location>
</feature>
<dbReference type="EMBL" id="JAGSPD010000008">
    <property type="protein sequence ID" value="MBV7269682.1"/>
    <property type="molecule type" value="Genomic_DNA"/>
</dbReference>
<dbReference type="InterPro" id="IPR050991">
    <property type="entry name" value="ECM_Regulatory_Proteins"/>
</dbReference>
<dbReference type="PANTHER" id="PTHR46708">
    <property type="entry name" value="TENASCIN"/>
    <property type="match status" value="1"/>
</dbReference>